<gene>
    <name evidence="1" type="ORF">ABID46_001037</name>
</gene>
<sequence length="52" mass="6192">MDVLSIYYIIYILLYRVLSNSYKGFFINLPNLKNLLILQRTNYGGGQLRCRF</sequence>
<evidence type="ECO:0000313" key="2">
    <source>
        <dbReference type="Proteomes" id="UP001549146"/>
    </source>
</evidence>
<dbReference type="EMBL" id="JBEPMO010000004">
    <property type="protein sequence ID" value="MET3731468.1"/>
    <property type="molecule type" value="Genomic_DNA"/>
</dbReference>
<proteinExistence type="predicted"/>
<protein>
    <submittedName>
        <fullName evidence="1">Uncharacterized protein</fullName>
    </submittedName>
</protein>
<comment type="caution">
    <text evidence="1">The sequence shown here is derived from an EMBL/GenBank/DDBJ whole genome shotgun (WGS) entry which is preliminary data.</text>
</comment>
<accession>A0ABV2LSC1</accession>
<dbReference type="Proteomes" id="UP001549146">
    <property type="component" value="Unassembled WGS sequence"/>
</dbReference>
<name>A0ABV2LSC1_9FLAO</name>
<evidence type="ECO:0000313" key="1">
    <source>
        <dbReference type="EMBL" id="MET3731468.1"/>
    </source>
</evidence>
<keyword evidence="2" id="KW-1185">Reference proteome</keyword>
<organism evidence="1 2">
    <name type="scientific">Moheibacter stercoris</name>
    <dbReference type="NCBI Taxonomy" id="1628251"/>
    <lineage>
        <taxon>Bacteria</taxon>
        <taxon>Pseudomonadati</taxon>
        <taxon>Bacteroidota</taxon>
        <taxon>Flavobacteriia</taxon>
        <taxon>Flavobacteriales</taxon>
        <taxon>Weeksellaceae</taxon>
        <taxon>Moheibacter</taxon>
    </lineage>
</organism>
<reference evidence="1 2" key="1">
    <citation type="submission" date="2024-06" db="EMBL/GenBank/DDBJ databases">
        <title>Genomic Encyclopedia of Type Strains, Phase IV (KMG-IV): sequencing the most valuable type-strain genomes for metagenomic binning, comparative biology and taxonomic classification.</title>
        <authorList>
            <person name="Goeker M."/>
        </authorList>
    </citation>
    <scope>NUCLEOTIDE SEQUENCE [LARGE SCALE GENOMIC DNA]</scope>
    <source>
        <strain evidence="1 2">DSM 29388</strain>
    </source>
</reference>